<dbReference type="GO" id="GO:0044726">
    <property type="term" value="P:epigenetic programing of female pronucleus"/>
    <property type="evidence" value="ECO:0007669"/>
    <property type="project" value="TreeGrafter"/>
</dbReference>
<feature type="region of interest" description="Disordered" evidence="1">
    <location>
        <begin position="1"/>
        <end position="31"/>
    </location>
</feature>
<dbReference type="PANTHER" id="PTHR31577:SF2">
    <property type="entry name" value="DEVELOPMENTAL PLURIPOTENCY-ASSOCIATED PROTEIN 3"/>
    <property type="match status" value="1"/>
</dbReference>
<reference evidence="2" key="2">
    <citation type="submission" date="2025-08" db="UniProtKB">
        <authorList>
            <consortium name="Ensembl"/>
        </authorList>
    </citation>
    <scope>IDENTIFICATION</scope>
</reference>
<proteinExistence type="predicted"/>
<feature type="compositionally biased region" description="Polar residues" evidence="1">
    <location>
        <begin position="149"/>
        <end position="159"/>
    </location>
</feature>
<dbReference type="GO" id="GO:0005634">
    <property type="term" value="C:nucleus"/>
    <property type="evidence" value="ECO:0007669"/>
    <property type="project" value="TreeGrafter"/>
</dbReference>
<protein>
    <recommendedName>
        <fullName evidence="4">Developmental pluripotency associated 3</fullName>
    </recommendedName>
</protein>
<reference evidence="2" key="3">
    <citation type="submission" date="2025-09" db="UniProtKB">
        <authorList>
            <consortium name="Ensembl"/>
        </authorList>
    </citation>
    <scope>IDENTIFICATION</scope>
</reference>
<dbReference type="GeneID" id="100988424"/>
<dbReference type="KEGG" id="pps:100988424"/>
<accession>A0A2R9AUP4</accession>
<feature type="region of interest" description="Disordered" evidence="1">
    <location>
        <begin position="139"/>
        <end position="159"/>
    </location>
</feature>
<sequence length="159" mass="17906">MDPSQFNPTYIPGSPQMLTEENSRDDSGASQISSETLIKNLSNLTINASSESVSPLSEALLRRESVGAAVLREIEDEWLYSRRGVRTLLSVQREKMARLRYMLLGGVRRHERRPTNKEPKGVKKESRPFKCPCSFCVSNGWDPSENARIGNQDTKPLQP</sequence>
<organism evidence="2 3">
    <name type="scientific">Pan paniscus</name>
    <name type="common">Pygmy chimpanzee</name>
    <name type="synonym">Bonobo</name>
    <dbReference type="NCBI Taxonomy" id="9597"/>
    <lineage>
        <taxon>Eukaryota</taxon>
        <taxon>Metazoa</taxon>
        <taxon>Chordata</taxon>
        <taxon>Craniata</taxon>
        <taxon>Vertebrata</taxon>
        <taxon>Euteleostomi</taxon>
        <taxon>Mammalia</taxon>
        <taxon>Eutheria</taxon>
        <taxon>Euarchontoglires</taxon>
        <taxon>Primates</taxon>
        <taxon>Haplorrhini</taxon>
        <taxon>Catarrhini</taxon>
        <taxon>Hominidae</taxon>
        <taxon>Pan</taxon>
    </lineage>
</organism>
<dbReference type="Proteomes" id="UP000240080">
    <property type="component" value="Chromosome 12"/>
</dbReference>
<evidence type="ECO:0000256" key="1">
    <source>
        <dbReference type="SAM" id="MobiDB-lite"/>
    </source>
</evidence>
<reference evidence="2 3" key="1">
    <citation type="journal article" date="2012" name="Nature">
        <title>The bonobo genome compared with the chimpanzee and human genomes.</title>
        <authorList>
            <person name="Prufer K."/>
            <person name="Munch K."/>
            <person name="Hellmann I."/>
            <person name="Akagi K."/>
            <person name="Miller J.R."/>
            <person name="Walenz B."/>
            <person name="Koren S."/>
            <person name="Sutton G."/>
            <person name="Kodira C."/>
            <person name="Winer R."/>
            <person name="Knight J.R."/>
            <person name="Mullikin J.C."/>
            <person name="Meader S.J."/>
            <person name="Ponting C.P."/>
            <person name="Lunter G."/>
            <person name="Higashino S."/>
            <person name="Hobolth A."/>
            <person name="Dutheil J."/>
            <person name="Karakoc E."/>
            <person name="Alkan C."/>
            <person name="Sajjadian S."/>
            <person name="Catacchio C.R."/>
            <person name="Ventura M."/>
            <person name="Marques-Bonet T."/>
            <person name="Eichler E.E."/>
            <person name="Andre C."/>
            <person name="Atencia R."/>
            <person name="Mugisha L."/>
            <person name="Junhold J."/>
            <person name="Patterson N."/>
            <person name="Siebauer M."/>
            <person name="Good J.M."/>
            <person name="Fischer A."/>
            <person name="Ptak S.E."/>
            <person name="Lachmann M."/>
            <person name="Symer D.E."/>
            <person name="Mailund T."/>
            <person name="Schierup M.H."/>
            <person name="Andres A.M."/>
            <person name="Kelso J."/>
            <person name="Paabo S."/>
        </authorList>
    </citation>
    <scope>NUCLEOTIDE SEQUENCE [LARGE SCALE GENOMIC DNA]</scope>
</reference>
<dbReference type="Pfam" id="PF15549">
    <property type="entry name" value="PGC7_Stella"/>
    <property type="match status" value="1"/>
</dbReference>
<dbReference type="RefSeq" id="XP_003811842.1">
    <property type="nucleotide sequence ID" value="XM_003811794.5"/>
</dbReference>
<dbReference type="PANTHER" id="PTHR31577">
    <property type="entry name" value="DEVELOPMENTAL PLURIPOTENCY-ASSOCIATED PROTEIN 3-RELATED"/>
    <property type="match status" value="1"/>
</dbReference>
<dbReference type="STRING" id="9597.ENSPPAP00000019495"/>
<dbReference type="AlphaFoldDB" id="A0A2R9AUP4"/>
<evidence type="ECO:0008006" key="4">
    <source>
        <dbReference type="Google" id="ProtNLM"/>
    </source>
</evidence>
<keyword evidence="3" id="KW-1185">Reference proteome</keyword>
<dbReference type="Ensembl" id="ENSPPAT00000042262.1">
    <property type="protein sequence ID" value="ENSPPAP00000019495.1"/>
    <property type="gene ID" value="ENSPPAG00000032961.1"/>
</dbReference>
<dbReference type="OMA" id="GNYDSKP"/>
<dbReference type="CTD" id="359787"/>
<dbReference type="EMBL" id="AJFE02037414">
    <property type="status" value="NOT_ANNOTATED_CDS"/>
    <property type="molecule type" value="Genomic_DNA"/>
</dbReference>
<dbReference type="EMBL" id="AJFE02037415">
    <property type="status" value="NOT_ANNOTATED_CDS"/>
    <property type="molecule type" value="Genomic_DNA"/>
</dbReference>
<dbReference type="InterPro" id="IPR029096">
    <property type="entry name" value="Dppa3"/>
</dbReference>
<evidence type="ECO:0000313" key="2">
    <source>
        <dbReference type="Ensembl" id="ENSPPAP00000019495.1"/>
    </source>
</evidence>
<evidence type="ECO:0000313" key="3">
    <source>
        <dbReference type="Proteomes" id="UP000240080"/>
    </source>
</evidence>
<name>A0A2R9AUP4_PANPA</name>
<dbReference type="GeneTree" id="ENSGT00800000124303"/>